<dbReference type="Proteomes" id="UP001642484">
    <property type="component" value="Unassembled WGS sequence"/>
</dbReference>
<protein>
    <recommendedName>
        <fullName evidence="15">EF-hand domain-containing protein</fullName>
    </recommendedName>
</protein>
<evidence type="ECO:0000259" key="15">
    <source>
        <dbReference type="PROSITE" id="PS50222"/>
    </source>
</evidence>
<keyword evidence="7" id="KW-0851">Voltage-gated channel</keyword>
<feature type="transmembrane region" description="Helical" evidence="14">
    <location>
        <begin position="363"/>
        <end position="381"/>
    </location>
</feature>
<sequence length="583" mass="65157">MPWRVQSLDESSDLDQTKAEKAEKAEKGRNRSPSSRTLSPQPPSPPSGSVRDLHPQGWHVTEISHRIEARLDRISEQVDACLAEISRNKVLRLPGEPTSKVQGDLAPTTSTSLRRHLPFAVYDPAASADLADSRSLSGVLPASDESPISPRDKASLPLQGVPIRPNRNAGPARSVDLRLVSHLTQALATDDLPEHERPMHRLLHRSRCNAVWELLEDPGSSRFAWWISQLLKVLVTLSVAVTILQLSQEPIIIDGLAAALLETAFDVIFLFEFLCRIFSAPSKREYIKDPVNWADVASAIGLPLRVSIGLVIEESADPAKEAIQAILLFVLPLVRFLKLLRYFETIRLLFDAFRKSIDALPVLMYTMALMVLVSTFALYLAETRSNIPSIQHSLWLCLVTMTTVGYGDYVPKSAGGYVIMSLLTIASVLFLAMPVGIIGNEFNLCWQGRDQVLSISRIQKALLKWGYAAADVRQLFEYVDEDGDGQLNFSEFLELFSEMRIGVRGDTMMTLFSMFDTDQSGHVDYSEFLLQIFPNEEAKIRMKWLRRSSSRKVFEAFKRLETSRSLNSIAEGKGDVSPAARHR</sequence>
<keyword evidence="10" id="KW-0406">Ion transport</keyword>
<proteinExistence type="predicted"/>
<dbReference type="Gene3D" id="1.10.238.10">
    <property type="entry name" value="EF-hand"/>
    <property type="match status" value="1"/>
</dbReference>
<keyword evidence="6" id="KW-0106">Calcium</keyword>
<evidence type="ECO:0000256" key="1">
    <source>
        <dbReference type="ARBA" id="ARBA00004141"/>
    </source>
</evidence>
<evidence type="ECO:0000256" key="14">
    <source>
        <dbReference type="SAM" id="Phobius"/>
    </source>
</evidence>
<dbReference type="EMBL" id="CAXAMN010008668">
    <property type="protein sequence ID" value="CAK9026101.1"/>
    <property type="molecule type" value="Genomic_DNA"/>
</dbReference>
<dbReference type="InterPro" id="IPR018247">
    <property type="entry name" value="EF_Hand_1_Ca_BS"/>
</dbReference>
<evidence type="ECO:0000256" key="5">
    <source>
        <dbReference type="ARBA" id="ARBA00022826"/>
    </source>
</evidence>
<organism evidence="16 17">
    <name type="scientific">Durusdinium trenchii</name>
    <dbReference type="NCBI Taxonomy" id="1381693"/>
    <lineage>
        <taxon>Eukaryota</taxon>
        <taxon>Sar</taxon>
        <taxon>Alveolata</taxon>
        <taxon>Dinophyceae</taxon>
        <taxon>Suessiales</taxon>
        <taxon>Symbiodiniaceae</taxon>
        <taxon>Durusdinium</taxon>
    </lineage>
</organism>
<keyword evidence="12" id="KW-0407">Ion channel</keyword>
<evidence type="ECO:0000256" key="11">
    <source>
        <dbReference type="ARBA" id="ARBA00023136"/>
    </source>
</evidence>
<feature type="compositionally biased region" description="Basic and acidic residues" evidence="13">
    <location>
        <begin position="15"/>
        <end position="29"/>
    </location>
</feature>
<evidence type="ECO:0000256" key="7">
    <source>
        <dbReference type="ARBA" id="ARBA00022882"/>
    </source>
</evidence>
<dbReference type="PRINTS" id="PR00169">
    <property type="entry name" value="KCHANNEL"/>
</dbReference>
<dbReference type="SUPFAM" id="SSF81324">
    <property type="entry name" value="Voltage-gated potassium channels"/>
    <property type="match status" value="1"/>
</dbReference>
<keyword evidence="5" id="KW-0631">Potassium channel</keyword>
<dbReference type="Pfam" id="PF13499">
    <property type="entry name" value="EF-hand_7"/>
    <property type="match status" value="1"/>
</dbReference>
<evidence type="ECO:0000256" key="13">
    <source>
        <dbReference type="SAM" id="MobiDB-lite"/>
    </source>
</evidence>
<dbReference type="PANTHER" id="PTHR11537:SF254">
    <property type="entry name" value="POTASSIUM VOLTAGE-GATED CHANNEL PROTEIN SHAB"/>
    <property type="match status" value="1"/>
</dbReference>
<feature type="domain" description="EF-hand" evidence="15">
    <location>
        <begin position="503"/>
        <end position="538"/>
    </location>
</feature>
<evidence type="ECO:0000256" key="2">
    <source>
        <dbReference type="ARBA" id="ARBA00022448"/>
    </source>
</evidence>
<feature type="domain" description="EF-hand" evidence="15">
    <location>
        <begin position="467"/>
        <end position="502"/>
    </location>
</feature>
<keyword evidence="11 14" id="KW-0472">Membrane</keyword>
<evidence type="ECO:0000256" key="6">
    <source>
        <dbReference type="ARBA" id="ARBA00022837"/>
    </source>
</evidence>
<feature type="region of interest" description="Disordered" evidence="13">
    <location>
        <begin position="137"/>
        <end position="167"/>
    </location>
</feature>
<evidence type="ECO:0000256" key="8">
    <source>
        <dbReference type="ARBA" id="ARBA00022958"/>
    </source>
</evidence>
<dbReference type="SUPFAM" id="SSF47473">
    <property type="entry name" value="EF-hand"/>
    <property type="match status" value="1"/>
</dbReference>
<keyword evidence="9 14" id="KW-1133">Transmembrane helix</keyword>
<dbReference type="Gene3D" id="1.10.287.70">
    <property type="match status" value="1"/>
</dbReference>
<evidence type="ECO:0000256" key="10">
    <source>
        <dbReference type="ARBA" id="ARBA00023065"/>
    </source>
</evidence>
<dbReference type="InterPro" id="IPR027359">
    <property type="entry name" value="Volt_channel_dom_sf"/>
</dbReference>
<gene>
    <name evidence="16" type="ORF">CCMP2556_LOCUS16232</name>
</gene>
<evidence type="ECO:0000256" key="9">
    <source>
        <dbReference type="ARBA" id="ARBA00022989"/>
    </source>
</evidence>
<comment type="subcellular location">
    <subcellularLocation>
        <location evidence="1">Membrane</location>
        <topology evidence="1">Multi-pass membrane protein</topology>
    </subcellularLocation>
</comment>
<evidence type="ECO:0000313" key="16">
    <source>
        <dbReference type="EMBL" id="CAK9026101.1"/>
    </source>
</evidence>
<feature type="region of interest" description="Disordered" evidence="13">
    <location>
        <begin position="1"/>
        <end position="54"/>
    </location>
</feature>
<dbReference type="CDD" id="cd00051">
    <property type="entry name" value="EFh"/>
    <property type="match status" value="1"/>
</dbReference>
<evidence type="ECO:0000256" key="4">
    <source>
        <dbReference type="ARBA" id="ARBA00022692"/>
    </source>
</evidence>
<evidence type="ECO:0000256" key="12">
    <source>
        <dbReference type="ARBA" id="ARBA00023303"/>
    </source>
</evidence>
<dbReference type="InterPro" id="IPR011992">
    <property type="entry name" value="EF-hand-dom_pair"/>
</dbReference>
<dbReference type="SMART" id="SM00054">
    <property type="entry name" value="EFh"/>
    <property type="match status" value="2"/>
</dbReference>
<dbReference type="InterPro" id="IPR005821">
    <property type="entry name" value="Ion_trans_dom"/>
</dbReference>
<keyword evidence="8" id="KW-0630">Potassium</keyword>
<accession>A0ABP0KH27</accession>
<evidence type="ECO:0000313" key="17">
    <source>
        <dbReference type="Proteomes" id="UP001642484"/>
    </source>
</evidence>
<name>A0ABP0KH27_9DINO</name>
<keyword evidence="3" id="KW-0633">Potassium transport</keyword>
<keyword evidence="2" id="KW-0813">Transport</keyword>
<reference evidence="16 17" key="1">
    <citation type="submission" date="2024-02" db="EMBL/GenBank/DDBJ databases">
        <authorList>
            <person name="Chen Y."/>
            <person name="Shah S."/>
            <person name="Dougan E. K."/>
            <person name="Thang M."/>
            <person name="Chan C."/>
        </authorList>
    </citation>
    <scope>NUCLEOTIDE SEQUENCE [LARGE SCALE GENOMIC DNA]</scope>
</reference>
<keyword evidence="4 14" id="KW-0812">Transmembrane</keyword>
<dbReference type="PANTHER" id="PTHR11537">
    <property type="entry name" value="VOLTAGE-GATED POTASSIUM CHANNEL"/>
    <property type="match status" value="1"/>
</dbReference>
<feature type="transmembrane region" description="Helical" evidence="14">
    <location>
        <begin position="393"/>
        <end position="411"/>
    </location>
</feature>
<dbReference type="PROSITE" id="PS50222">
    <property type="entry name" value="EF_HAND_2"/>
    <property type="match status" value="2"/>
</dbReference>
<dbReference type="Gene3D" id="1.20.120.350">
    <property type="entry name" value="Voltage-gated potassium channels. Chain C"/>
    <property type="match status" value="1"/>
</dbReference>
<dbReference type="PROSITE" id="PS00018">
    <property type="entry name" value="EF_HAND_1"/>
    <property type="match status" value="2"/>
</dbReference>
<dbReference type="InterPro" id="IPR028325">
    <property type="entry name" value="VG_K_chnl"/>
</dbReference>
<dbReference type="InterPro" id="IPR002048">
    <property type="entry name" value="EF_hand_dom"/>
</dbReference>
<feature type="transmembrane region" description="Helical" evidence="14">
    <location>
        <begin position="417"/>
        <end position="439"/>
    </location>
</feature>
<evidence type="ECO:0000256" key="3">
    <source>
        <dbReference type="ARBA" id="ARBA00022538"/>
    </source>
</evidence>
<comment type="caution">
    <text evidence="16">The sequence shown here is derived from an EMBL/GenBank/DDBJ whole genome shotgun (WGS) entry which is preliminary data.</text>
</comment>
<keyword evidence="17" id="KW-1185">Reference proteome</keyword>
<dbReference type="Pfam" id="PF00520">
    <property type="entry name" value="Ion_trans"/>
    <property type="match status" value="1"/>
</dbReference>